<dbReference type="SUPFAM" id="SSF53822">
    <property type="entry name" value="Periplasmic binding protein-like I"/>
    <property type="match status" value="1"/>
</dbReference>
<comment type="similarity">
    <text evidence="2">Belongs to the bacterial solute-binding protein 2 family.</text>
</comment>
<evidence type="ECO:0000256" key="2">
    <source>
        <dbReference type="ARBA" id="ARBA00007639"/>
    </source>
</evidence>
<evidence type="ECO:0000259" key="4">
    <source>
        <dbReference type="Pfam" id="PF13407"/>
    </source>
</evidence>
<dbReference type="InterPro" id="IPR025997">
    <property type="entry name" value="SBP_2_dom"/>
</dbReference>
<comment type="subcellular location">
    <subcellularLocation>
        <location evidence="1">Cell envelope</location>
    </subcellularLocation>
</comment>
<dbReference type="InterPro" id="IPR028082">
    <property type="entry name" value="Peripla_BP_I"/>
</dbReference>
<evidence type="ECO:0000256" key="3">
    <source>
        <dbReference type="ARBA" id="ARBA00022729"/>
    </source>
</evidence>
<feature type="domain" description="Periplasmic binding protein" evidence="4">
    <location>
        <begin position="44"/>
        <end position="280"/>
    </location>
</feature>
<proteinExistence type="inferred from homology"/>
<sequence>MKESFKSLLLLFSMVLFIFSVAFYYTRPKRQQAYQLQVYLRNAFDDSGHNALKQGMEVAAADLKVDLSFVSLEKDASEQSLETLVENAKKQGSQGMILEPSNQLMSQIEKSSSNEVLPMVFVNNPGTAKDTIPVISADNYQIGEALGKEIERQNETKKPLLIVQASSSFAENDLQQQGLIAQLTKAKIPYTLYAPTTQALEEEWATLLNEESYFGLVSMSREEGELLGKIKKNDASLENLALFSFGYSNTLIHYVDQERIQGLGVSNQFAVGYAAVTQLIGDLSNQKQRQPNISSLIVTKENLFEEENQKLLFPFIQ</sequence>
<keyword evidence="6" id="KW-1185">Reference proteome</keyword>
<keyword evidence="3" id="KW-0732">Signal</keyword>
<dbReference type="Proteomes" id="UP001595969">
    <property type="component" value="Unassembled WGS sequence"/>
</dbReference>
<dbReference type="PANTHER" id="PTHR46847">
    <property type="entry name" value="D-ALLOSE-BINDING PERIPLASMIC PROTEIN-RELATED"/>
    <property type="match status" value="1"/>
</dbReference>
<accession>A0ABV9MW25</accession>
<organism evidence="5 6">
    <name type="scientific">Enterococcus lemanii</name>
    <dbReference type="NCBI Taxonomy" id="1159752"/>
    <lineage>
        <taxon>Bacteria</taxon>
        <taxon>Bacillati</taxon>
        <taxon>Bacillota</taxon>
        <taxon>Bacilli</taxon>
        <taxon>Lactobacillales</taxon>
        <taxon>Enterococcaceae</taxon>
        <taxon>Enterococcus</taxon>
    </lineage>
</organism>
<dbReference type="PANTHER" id="PTHR46847:SF1">
    <property type="entry name" value="D-ALLOSE-BINDING PERIPLASMIC PROTEIN-RELATED"/>
    <property type="match status" value="1"/>
</dbReference>
<protein>
    <submittedName>
        <fullName evidence="5">Sugar ABC transporter substrate-binding protein</fullName>
    </submittedName>
</protein>
<dbReference type="Pfam" id="PF13407">
    <property type="entry name" value="Peripla_BP_4"/>
    <property type="match status" value="1"/>
</dbReference>
<name>A0ABV9MW25_9ENTE</name>
<dbReference type="EMBL" id="JBHSGS010000034">
    <property type="protein sequence ID" value="MFC4719336.1"/>
    <property type="molecule type" value="Genomic_DNA"/>
</dbReference>
<dbReference type="Gene3D" id="3.40.50.2300">
    <property type="match status" value="2"/>
</dbReference>
<dbReference type="RefSeq" id="WP_204654667.1">
    <property type="nucleotide sequence ID" value="NZ_JAFBFD010000034.1"/>
</dbReference>
<gene>
    <name evidence="5" type="ORF">ACFO5I_06290</name>
</gene>
<evidence type="ECO:0000313" key="5">
    <source>
        <dbReference type="EMBL" id="MFC4719336.1"/>
    </source>
</evidence>
<comment type="caution">
    <text evidence="5">The sequence shown here is derived from an EMBL/GenBank/DDBJ whole genome shotgun (WGS) entry which is preliminary data.</text>
</comment>
<reference evidence="6" key="1">
    <citation type="journal article" date="2019" name="Int. J. Syst. Evol. Microbiol.">
        <title>The Global Catalogue of Microorganisms (GCM) 10K type strain sequencing project: providing services to taxonomists for standard genome sequencing and annotation.</title>
        <authorList>
            <consortium name="The Broad Institute Genomics Platform"/>
            <consortium name="The Broad Institute Genome Sequencing Center for Infectious Disease"/>
            <person name="Wu L."/>
            <person name="Ma J."/>
        </authorList>
    </citation>
    <scope>NUCLEOTIDE SEQUENCE [LARGE SCALE GENOMIC DNA]</scope>
    <source>
        <strain evidence="6">CGMCC 1.19032</strain>
    </source>
</reference>
<evidence type="ECO:0000256" key="1">
    <source>
        <dbReference type="ARBA" id="ARBA00004196"/>
    </source>
</evidence>
<evidence type="ECO:0000313" key="6">
    <source>
        <dbReference type="Proteomes" id="UP001595969"/>
    </source>
</evidence>